<dbReference type="AlphaFoldDB" id="A0ABD4Z864"/>
<dbReference type="Proteomes" id="UP001529235">
    <property type="component" value="Unassembled WGS sequence"/>
</dbReference>
<name>A0ABD4Z864_9CREN</name>
<sequence>MAVAWCLTGGGAYLREVVDYMVKIKRETNAKVTVFFTKWGYEVARIFGVLQKIRLVAGGGYYEEILVGDEGMYYIGRLNRRRYSVVVIAPATSNTIAKIVHGIADSVASAIFSQAVKSGVPVVVLPTDMPNEKGVVVTETPCYIDRNICLYTKCGRCSAQEACSVKAIKIVDGLPRIDLGVCIGCGVCVHSCIYGAVKCWEKVELRPRETDLRNIELLKKIEKTYVVSSPEQLYKTVKRIVFGGD</sequence>
<dbReference type="InterPro" id="IPR017896">
    <property type="entry name" value="4Fe4S_Fe-S-bd"/>
</dbReference>
<dbReference type="EMBL" id="JASNVW010000005">
    <property type="protein sequence ID" value="MDK6029202.1"/>
    <property type="molecule type" value="Genomic_DNA"/>
</dbReference>
<comment type="caution">
    <text evidence="2">The sequence shown here is derived from an EMBL/GenBank/DDBJ whole genome shotgun (WGS) entry which is preliminary data.</text>
</comment>
<dbReference type="InterPro" id="IPR036551">
    <property type="entry name" value="Flavin_trans-like"/>
</dbReference>
<reference evidence="2 3" key="1">
    <citation type="submission" date="2023-05" db="EMBL/GenBank/DDBJ databases">
        <title>A new hyperthermophilic archaea 'Ignisphaera cupida' sp. nov. and description of the family 'Ignisphaeraceae' fam. nov.</title>
        <authorList>
            <person name="Podosokorskaya O.A."/>
            <person name="Elcheninov A.G."/>
            <person name="Klukina A."/>
            <person name="Merkel A.Y."/>
        </authorList>
    </citation>
    <scope>NUCLEOTIDE SEQUENCE [LARGE SCALE GENOMIC DNA]</scope>
    <source>
        <strain evidence="2 3">4213-co</strain>
    </source>
</reference>
<evidence type="ECO:0000313" key="3">
    <source>
        <dbReference type="Proteomes" id="UP001529235"/>
    </source>
</evidence>
<evidence type="ECO:0000259" key="1">
    <source>
        <dbReference type="PROSITE" id="PS51379"/>
    </source>
</evidence>
<keyword evidence="3" id="KW-1185">Reference proteome</keyword>
<protein>
    <submittedName>
        <fullName evidence="2">Flavoprotein</fullName>
    </submittedName>
</protein>
<accession>A0ABD4Z864</accession>
<proteinExistence type="predicted"/>
<dbReference type="Pfam" id="PF02441">
    <property type="entry name" value="Flavoprotein"/>
    <property type="match status" value="1"/>
</dbReference>
<dbReference type="SUPFAM" id="SSF52507">
    <property type="entry name" value="Homo-oligomeric flavin-containing Cys decarboxylases, HFCD"/>
    <property type="match status" value="1"/>
</dbReference>
<dbReference type="Gene3D" id="3.30.70.20">
    <property type="match status" value="1"/>
</dbReference>
<dbReference type="SUPFAM" id="SSF54862">
    <property type="entry name" value="4Fe-4S ferredoxins"/>
    <property type="match status" value="1"/>
</dbReference>
<dbReference type="Gene3D" id="3.40.50.1950">
    <property type="entry name" value="Flavin prenyltransferase-like"/>
    <property type="match status" value="1"/>
</dbReference>
<gene>
    <name evidence="2" type="ORF">QPL79_07480</name>
</gene>
<organism evidence="2 3">
    <name type="scientific">Ignisphaera cupida</name>
    <dbReference type="NCBI Taxonomy" id="3050454"/>
    <lineage>
        <taxon>Archaea</taxon>
        <taxon>Thermoproteota</taxon>
        <taxon>Thermoprotei</taxon>
        <taxon>Desulfurococcales</taxon>
        <taxon>Desulfurococcaceae</taxon>
        <taxon>Ignisphaera</taxon>
    </lineage>
</organism>
<dbReference type="RefSeq" id="WP_285274187.1">
    <property type="nucleotide sequence ID" value="NZ_JASNVW010000005.1"/>
</dbReference>
<dbReference type="InterPro" id="IPR003382">
    <property type="entry name" value="Flavoprotein"/>
</dbReference>
<feature type="domain" description="4Fe-4S ferredoxin-type" evidence="1">
    <location>
        <begin position="173"/>
        <end position="202"/>
    </location>
</feature>
<dbReference type="PROSITE" id="PS51379">
    <property type="entry name" value="4FE4S_FER_2"/>
    <property type="match status" value="1"/>
</dbReference>
<evidence type="ECO:0000313" key="2">
    <source>
        <dbReference type="EMBL" id="MDK6029202.1"/>
    </source>
</evidence>